<protein>
    <submittedName>
        <fullName evidence="5">SDR family NAD(P)-dependent oxidoreductase</fullName>
    </submittedName>
</protein>
<dbReference type="RefSeq" id="WP_278157323.1">
    <property type="nucleotide sequence ID" value="NZ_CP121252.1"/>
</dbReference>
<dbReference type="InterPro" id="IPR057326">
    <property type="entry name" value="KR_dom"/>
</dbReference>
<gene>
    <name evidence="5" type="ORF">P8192_12325</name>
</gene>
<dbReference type="PANTHER" id="PTHR45024">
    <property type="entry name" value="DEHYDROGENASES, SHORT CHAIN"/>
    <property type="match status" value="1"/>
</dbReference>
<dbReference type="Pfam" id="PF00106">
    <property type="entry name" value="adh_short"/>
    <property type="match status" value="1"/>
</dbReference>
<accession>A0ABY8H5E8</accession>
<dbReference type="InterPro" id="IPR020904">
    <property type="entry name" value="Sc_DH/Rdtase_CS"/>
</dbReference>
<evidence type="ECO:0000313" key="5">
    <source>
        <dbReference type="EMBL" id="WFP16166.1"/>
    </source>
</evidence>
<reference evidence="5 6" key="1">
    <citation type="submission" date="2023-04" db="EMBL/GenBank/DDBJ databases">
        <title>Funneling lignin-derived compounds into biodiesel using alkali-halophilic Citricoccus sp. P2.</title>
        <authorList>
            <person name="Luo C.-B."/>
        </authorList>
    </citation>
    <scope>NUCLEOTIDE SEQUENCE [LARGE SCALE GENOMIC DNA]</scope>
    <source>
        <strain evidence="5 6">P2</strain>
    </source>
</reference>
<dbReference type="PRINTS" id="PR00081">
    <property type="entry name" value="GDHRDH"/>
</dbReference>
<dbReference type="InterPro" id="IPR002347">
    <property type="entry name" value="SDR_fam"/>
</dbReference>
<sequence>MDDSAHFHLRASRVEADSLTGRTAVVTGAGRGLGRAYAFALAAAGAHVIVNDVDEAAAHRVVDDIREARGQATAHIAAIGPLATAEQLVQTAVEHTGRLDIMVANAGVLRDRVVWKMTEEDFDLVVSTHLKGAWTCAKAAAEQFREQGDGGRVILVGSPAGQYGSFGQSNYSSAKAGVVGLTRTLSLELARFNITVNAIIPTALTEMTATIPAYSGWVKDVEAGRDLPPLARREHGLGSTMDVAPLVTWLTSDDAAGVSGQALGLGGDRIIVYAHPREEAIADRDGGWSQQDISDAWHRDLSRAMQPAGPPVKPSPENW</sequence>
<dbReference type="InterPro" id="IPR051687">
    <property type="entry name" value="Peroxisomal_Beta-Oxidation"/>
</dbReference>
<evidence type="ECO:0000256" key="2">
    <source>
        <dbReference type="ARBA" id="ARBA00023002"/>
    </source>
</evidence>
<dbReference type="SMART" id="SM00822">
    <property type="entry name" value="PKS_KR"/>
    <property type="match status" value="1"/>
</dbReference>
<proteinExistence type="inferred from homology"/>
<dbReference type="PANTHER" id="PTHR45024:SF2">
    <property type="entry name" value="SCP2 DOMAIN-CONTAINING PROTEIN"/>
    <property type="match status" value="1"/>
</dbReference>
<evidence type="ECO:0000256" key="3">
    <source>
        <dbReference type="RuleBase" id="RU000363"/>
    </source>
</evidence>
<feature type="domain" description="Ketoreductase" evidence="4">
    <location>
        <begin position="22"/>
        <end position="202"/>
    </location>
</feature>
<name>A0ABY8H5E8_9MICC</name>
<evidence type="ECO:0000313" key="6">
    <source>
        <dbReference type="Proteomes" id="UP001219037"/>
    </source>
</evidence>
<keyword evidence="2" id="KW-0560">Oxidoreductase</keyword>
<dbReference type="InterPro" id="IPR036291">
    <property type="entry name" value="NAD(P)-bd_dom_sf"/>
</dbReference>
<dbReference type="PRINTS" id="PR00080">
    <property type="entry name" value="SDRFAMILY"/>
</dbReference>
<keyword evidence="6" id="KW-1185">Reference proteome</keyword>
<evidence type="ECO:0000256" key="1">
    <source>
        <dbReference type="ARBA" id="ARBA00006484"/>
    </source>
</evidence>
<dbReference type="Proteomes" id="UP001219037">
    <property type="component" value="Chromosome"/>
</dbReference>
<dbReference type="PROSITE" id="PS00061">
    <property type="entry name" value="ADH_SHORT"/>
    <property type="match status" value="1"/>
</dbReference>
<dbReference type="SUPFAM" id="SSF51735">
    <property type="entry name" value="NAD(P)-binding Rossmann-fold domains"/>
    <property type="match status" value="1"/>
</dbReference>
<comment type="similarity">
    <text evidence="1 3">Belongs to the short-chain dehydrogenases/reductases (SDR) family.</text>
</comment>
<dbReference type="Gene3D" id="3.40.50.720">
    <property type="entry name" value="NAD(P)-binding Rossmann-like Domain"/>
    <property type="match status" value="1"/>
</dbReference>
<dbReference type="EMBL" id="CP121252">
    <property type="protein sequence ID" value="WFP16166.1"/>
    <property type="molecule type" value="Genomic_DNA"/>
</dbReference>
<organism evidence="5 6">
    <name type="scientific">Citricoccus muralis</name>
    <dbReference type="NCBI Taxonomy" id="169134"/>
    <lineage>
        <taxon>Bacteria</taxon>
        <taxon>Bacillati</taxon>
        <taxon>Actinomycetota</taxon>
        <taxon>Actinomycetes</taxon>
        <taxon>Micrococcales</taxon>
        <taxon>Micrococcaceae</taxon>
        <taxon>Citricoccus</taxon>
    </lineage>
</organism>
<evidence type="ECO:0000259" key="4">
    <source>
        <dbReference type="SMART" id="SM00822"/>
    </source>
</evidence>